<protein>
    <submittedName>
        <fullName evidence="7">Uncharacterized protein</fullName>
    </submittedName>
</protein>
<feature type="transmembrane region" description="Helical" evidence="6">
    <location>
        <begin position="118"/>
        <end position="136"/>
    </location>
</feature>
<comment type="caution">
    <text evidence="7">The sequence shown here is derived from an EMBL/GenBank/DDBJ whole genome shotgun (WGS) entry which is preliminary data.</text>
</comment>
<reference evidence="7" key="1">
    <citation type="submission" date="2021-06" db="EMBL/GenBank/DDBJ databases">
        <authorList>
            <person name="Hodson N. C."/>
            <person name="Mongue J. A."/>
            <person name="Jaron S. K."/>
        </authorList>
    </citation>
    <scope>NUCLEOTIDE SEQUENCE</scope>
</reference>
<evidence type="ECO:0000256" key="5">
    <source>
        <dbReference type="ARBA" id="ARBA00023136"/>
    </source>
</evidence>
<keyword evidence="4 6" id="KW-1133">Transmembrane helix</keyword>
<dbReference type="Proteomes" id="UP000708208">
    <property type="component" value="Unassembled WGS sequence"/>
</dbReference>
<dbReference type="OrthoDB" id="8193498at2759"/>
<name>A0A8J2P6S6_9HEXA</name>
<accession>A0A8J2P6S6</accession>
<proteinExistence type="inferred from homology"/>
<keyword evidence="5 6" id="KW-0472">Membrane</keyword>
<comment type="similarity">
    <text evidence="2">Belongs to the UPF0389 family.</text>
</comment>
<evidence type="ECO:0000256" key="6">
    <source>
        <dbReference type="SAM" id="Phobius"/>
    </source>
</evidence>
<dbReference type="AlphaFoldDB" id="A0A8J2P6S6"/>
<organism evidence="7 8">
    <name type="scientific">Allacma fusca</name>
    <dbReference type="NCBI Taxonomy" id="39272"/>
    <lineage>
        <taxon>Eukaryota</taxon>
        <taxon>Metazoa</taxon>
        <taxon>Ecdysozoa</taxon>
        <taxon>Arthropoda</taxon>
        <taxon>Hexapoda</taxon>
        <taxon>Collembola</taxon>
        <taxon>Symphypleona</taxon>
        <taxon>Sminthuridae</taxon>
        <taxon>Allacma</taxon>
    </lineage>
</organism>
<dbReference type="GO" id="GO:0016020">
    <property type="term" value="C:membrane"/>
    <property type="evidence" value="ECO:0007669"/>
    <property type="project" value="UniProtKB-SubCell"/>
</dbReference>
<sequence>MDHNHKLLLLLAFSRVTESVHKTRMFARTRLILRGRSFVSSAIRQNEKKIENLKIAETLKAEPIEDFGKFPGMPKHTPTLLEKKFLVWSGHYKTMKDVPNRVEHEQMSKSKNWARVRINLYMLGIAIVLCGFMAYVGKRDAKRGMSIEQANLNWHKKINEEHRKSQEKNE</sequence>
<keyword evidence="8" id="KW-1185">Reference proteome</keyword>
<dbReference type="PANTHER" id="PTHR13674">
    <property type="entry name" value="GROWTH AND TRANSFORMATION-DEPENDENT PROTEIN"/>
    <property type="match status" value="1"/>
</dbReference>
<evidence type="ECO:0000256" key="4">
    <source>
        <dbReference type="ARBA" id="ARBA00022989"/>
    </source>
</evidence>
<dbReference type="Pfam" id="PF06388">
    <property type="entry name" value="DUF1075"/>
    <property type="match status" value="1"/>
</dbReference>
<comment type="subcellular location">
    <subcellularLocation>
        <location evidence="1">Membrane</location>
        <topology evidence="1">Single-pass membrane protein</topology>
    </subcellularLocation>
</comment>
<keyword evidence="3 6" id="KW-0812">Transmembrane</keyword>
<dbReference type="EMBL" id="CAJVCH010375524">
    <property type="protein sequence ID" value="CAG7816671.1"/>
    <property type="molecule type" value="Genomic_DNA"/>
</dbReference>
<evidence type="ECO:0000256" key="3">
    <source>
        <dbReference type="ARBA" id="ARBA00022692"/>
    </source>
</evidence>
<evidence type="ECO:0000256" key="2">
    <source>
        <dbReference type="ARBA" id="ARBA00007363"/>
    </source>
</evidence>
<evidence type="ECO:0000256" key="1">
    <source>
        <dbReference type="ARBA" id="ARBA00004167"/>
    </source>
</evidence>
<dbReference type="InterPro" id="IPR009432">
    <property type="entry name" value="DUF1075"/>
</dbReference>
<evidence type="ECO:0000313" key="8">
    <source>
        <dbReference type="Proteomes" id="UP000708208"/>
    </source>
</evidence>
<dbReference type="PANTHER" id="PTHR13674:SF5">
    <property type="entry name" value="UPF0389 PROTEIN CG9231"/>
    <property type="match status" value="1"/>
</dbReference>
<evidence type="ECO:0000313" key="7">
    <source>
        <dbReference type="EMBL" id="CAG7816671.1"/>
    </source>
</evidence>
<gene>
    <name evidence="7" type="ORF">AFUS01_LOCUS27280</name>
</gene>